<dbReference type="Pfam" id="PF26581">
    <property type="entry name" value="WIT1_2_N"/>
    <property type="match status" value="1"/>
</dbReference>
<evidence type="ECO:0000259" key="3">
    <source>
        <dbReference type="Pfam" id="PF26581"/>
    </source>
</evidence>
<dbReference type="InterPro" id="IPR039976">
    <property type="entry name" value="WIT1/WIT2"/>
</dbReference>
<keyword evidence="1" id="KW-0175">Coiled coil</keyword>
<feature type="coiled-coil region" evidence="1">
    <location>
        <begin position="150"/>
        <end position="177"/>
    </location>
</feature>
<keyword evidence="2" id="KW-0812">Transmembrane</keyword>
<gene>
    <name evidence="4" type="ORF">Din_015718</name>
</gene>
<dbReference type="PANTHER" id="PTHR35705">
    <property type="entry name" value="WPP DOMAIN-INTERACTING TAIL-ANCHORED PROTEIN 1"/>
    <property type="match status" value="1"/>
</dbReference>
<proteinExistence type="predicted"/>
<feature type="coiled-coil region" evidence="1">
    <location>
        <begin position="313"/>
        <end position="532"/>
    </location>
</feature>
<reference evidence="4" key="1">
    <citation type="submission" date="2019-08" db="EMBL/GenBank/DDBJ databases">
        <title>Reference gene set and small RNA set construction with multiple tissues from Davidia involucrata Baill.</title>
        <authorList>
            <person name="Yang H."/>
            <person name="Zhou C."/>
            <person name="Li G."/>
            <person name="Wang J."/>
            <person name="Gao P."/>
            <person name="Wang M."/>
            <person name="Wang R."/>
            <person name="Zhao Y."/>
        </authorList>
    </citation>
    <scope>NUCLEOTIDE SEQUENCE</scope>
    <source>
        <tissue evidence="4">Mixed with DoveR01_LX</tissue>
    </source>
</reference>
<evidence type="ECO:0000256" key="2">
    <source>
        <dbReference type="SAM" id="Phobius"/>
    </source>
</evidence>
<dbReference type="EMBL" id="GHES01015718">
    <property type="protein sequence ID" value="MPA46277.1"/>
    <property type="molecule type" value="Transcribed_RNA"/>
</dbReference>
<name>A0A5B6ZP05_DAVIN</name>
<feature type="domain" description="WIT1/2 N-terminal helical bundle" evidence="3">
    <location>
        <begin position="36"/>
        <end position="173"/>
    </location>
</feature>
<evidence type="ECO:0000256" key="1">
    <source>
        <dbReference type="SAM" id="Coils"/>
    </source>
</evidence>
<keyword evidence="2" id="KW-0472">Membrane</keyword>
<sequence length="693" mass="78584">MDDSADHNVDAGDPELGKIYRHEDVTSDTKDVGEIRSAKELLPRVDFDLAYSSEKLVNLDALLMHLLAWENDFEAMAMENDDSLEDLMEKALVFDLLSGILDSEVRELENFMGTLQAVIVCAHQKIPSSRHSRELFIGMEDKLHDSEESLKKSQEEVLDIKMQLAKLEKTLLALKNNEWKYDRGVGLSENGQVANIDAKPKMQTVEQKRHFLRMLEKSLARELDLEKMLSKSKQNEEDFKLKVHLTEQVALCMEEAAEVVWGRFLEAENAAEVLMGTSKELVGRLQILQFNLNGSIQREGEEKSKLQGCIEQLKGKETALQKLESSIAELITDNSEVCTLREKVKLLEEQLKESEFQLRNANASNETSQDQLRELDNIIESQKENIYVAESTAESVEAKITQLTETNLELTEELGFLKNNNESNTKKVSLFEKQLRELEIQLQHARVSTEASQEQQNMLYSAIWDMETLIEELKTKVSKAEIKTENAEEQCVMLTESNLELDKELSFLRARMECLETSLQQANDEKVASANDVKIRTKLITDLVMQLGMERERIQKQLYSLTVENKILVEKLQKTKWDTSARMHDNEFLSSKHDSTNAACTEASVEAATEASSKSFQVDESSKDATVCETEVGSSVSANDATNVVPELATERVIEAGQPNRMCIFMAILVLLLSMLWTYLFNKKPALLDVFDG</sequence>
<evidence type="ECO:0000313" key="4">
    <source>
        <dbReference type="EMBL" id="MPA46277.1"/>
    </source>
</evidence>
<organism evidence="4">
    <name type="scientific">Davidia involucrata</name>
    <name type="common">Dove tree</name>
    <dbReference type="NCBI Taxonomy" id="16924"/>
    <lineage>
        <taxon>Eukaryota</taxon>
        <taxon>Viridiplantae</taxon>
        <taxon>Streptophyta</taxon>
        <taxon>Embryophyta</taxon>
        <taxon>Tracheophyta</taxon>
        <taxon>Spermatophyta</taxon>
        <taxon>Magnoliopsida</taxon>
        <taxon>eudicotyledons</taxon>
        <taxon>Gunneridae</taxon>
        <taxon>Pentapetalae</taxon>
        <taxon>asterids</taxon>
        <taxon>Cornales</taxon>
        <taxon>Nyssaceae</taxon>
        <taxon>Davidia</taxon>
    </lineage>
</organism>
<dbReference type="InterPro" id="IPR058610">
    <property type="entry name" value="WIT1_2_N"/>
</dbReference>
<accession>A0A5B6ZP05</accession>
<keyword evidence="2" id="KW-1133">Transmembrane helix</keyword>
<protein>
    <recommendedName>
        <fullName evidence="3">WIT1/2 N-terminal helical bundle domain-containing protein</fullName>
    </recommendedName>
</protein>
<feature type="transmembrane region" description="Helical" evidence="2">
    <location>
        <begin position="664"/>
        <end position="681"/>
    </location>
</feature>
<dbReference type="AlphaFoldDB" id="A0A5B6ZP05"/>
<dbReference type="PANTHER" id="PTHR35705:SF2">
    <property type="entry name" value="WPP DOMAIN-INTERACTING TAIL-ANCHORED PROTEIN 2"/>
    <property type="match status" value="1"/>
</dbReference>